<name>A0A835I954_9MAGN</name>
<dbReference type="Proteomes" id="UP000631114">
    <property type="component" value="Unassembled WGS sequence"/>
</dbReference>
<dbReference type="AlphaFoldDB" id="A0A835I954"/>
<sequence length="87" mass="10259">MRKAPRTGTLPVVAVFPIMKDFLSSRSPKRVLGWRILRRRSLQLLDQQQAWQESEEGEKMQRFRRSLPSYNERDALLTMISQNQVIS</sequence>
<reference evidence="1 2" key="1">
    <citation type="submission" date="2020-10" db="EMBL/GenBank/DDBJ databases">
        <title>The Coptis chinensis genome and diversification of protoberbering-type alkaloids.</title>
        <authorList>
            <person name="Wang B."/>
            <person name="Shu S."/>
            <person name="Song C."/>
            <person name="Liu Y."/>
        </authorList>
    </citation>
    <scope>NUCLEOTIDE SEQUENCE [LARGE SCALE GENOMIC DNA]</scope>
    <source>
        <strain evidence="1">HL-2020</strain>
        <tissue evidence="1">Leaf</tissue>
    </source>
</reference>
<evidence type="ECO:0000313" key="1">
    <source>
        <dbReference type="EMBL" id="KAF9611593.1"/>
    </source>
</evidence>
<accession>A0A835I954</accession>
<organism evidence="1 2">
    <name type="scientific">Coptis chinensis</name>
    <dbReference type="NCBI Taxonomy" id="261450"/>
    <lineage>
        <taxon>Eukaryota</taxon>
        <taxon>Viridiplantae</taxon>
        <taxon>Streptophyta</taxon>
        <taxon>Embryophyta</taxon>
        <taxon>Tracheophyta</taxon>
        <taxon>Spermatophyta</taxon>
        <taxon>Magnoliopsida</taxon>
        <taxon>Ranunculales</taxon>
        <taxon>Ranunculaceae</taxon>
        <taxon>Coptidoideae</taxon>
        <taxon>Coptis</taxon>
    </lineage>
</organism>
<evidence type="ECO:0000313" key="2">
    <source>
        <dbReference type="Proteomes" id="UP000631114"/>
    </source>
</evidence>
<protein>
    <submittedName>
        <fullName evidence="1">Uncharacterized protein</fullName>
    </submittedName>
</protein>
<proteinExistence type="predicted"/>
<gene>
    <name evidence="1" type="ORF">IFM89_033597</name>
</gene>
<keyword evidence="2" id="KW-1185">Reference proteome</keyword>
<dbReference type="EMBL" id="JADFTS010000004">
    <property type="protein sequence ID" value="KAF9611593.1"/>
    <property type="molecule type" value="Genomic_DNA"/>
</dbReference>
<comment type="caution">
    <text evidence="1">The sequence shown here is derived from an EMBL/GenBank/DDBJ whole genome shotgun (WGS) entry which is preliminary data.</text>
</comment>